<accession>A0ABS7J6L1</accession>
<dbReference type="Pfam" id="PF09834">
    <property type="entry name" value="DUF2061"/>
    <property type="match status" value="1"/>
</dbReference>
<gene>
    <name evidence="3" type="ORF">K3174_10465</name>
</gene>
<evidence type="ECO:0000256" key="1">
    <source>
        <dbReference type="SAM" id="MobiDB-lite"/>
    </source>
</evidence>
<reference evidence="3 4" key="1">
    <citation type="submission" date="2021-08" db="EMBL/GenBank/DDBJ databases">
        <title>Comparative Genomics Analysis of the Genus Qipengyuania Reveals Extensive Genetic Diversity and Metabolic Versatility, Including the Description of Fifteen Novel Species.</title>
        <authorList>
            <person name="Liu Y."/>
        </authorList>
    </citation>
    <scope>NUCLEOTIDE SEQUENCE [LARGE SCALE GENOMIC DNA]</scope>
    <source>
        <strain evidence="3 4">6D47A</strain>
    </source>
</reference>
<comment type="caution">
    <text evidence="3">The sequence shown here is derived from an EMBL/GenBank/DDBJ whole genome shotgun (WGS) entry which is preliminary data.</text>
</comment>
<keyword evidence="4" id="KW-1185">Reference proteome</keyword>
<dbReference type="EMBL" id="JAIGNO010000006">
    <property type="protein sequence ID" value="MBX7482957.1"/>
    <property type="molecule type" value="Genomic_DNA"/>
</dbReference>
<feature type="domain" description="DUF2061" evidence="2">
    <location>
        <begin position="21"/>
        <end position="71"/>
    </location>
</feature>
<organism evidence="3 4">
    <name type="scientific">Qipengyuania qiaonensis</name>
    <dbReference type="NCBI Taxonomy" id="2867240"/>
    <lineage>
        <taxon>Bacteria</taxon>
        <taxon>Pseudomonadati</taxon>
        <taxon>Pseudomonadota</taxon>
        <taxon>Alphaproteobacteria</taxon>
        <taxon>Sphingomonadales</taxon>
        <taxon>Erythrobacteraceae</taxon>
        <taxon>Qipengyuania</taxon>
    </lineage>
</organism>
<evidence type="ECO:0000313" key="3">
    <source>
        <dbReference type="EMBL" id="MBX7482957.1"/>
    </source>
</evidence>
<evidence type="ECO:0000313" key="4">
    <source>
        <dbReference type="Proteomes" id="UP000755104"/>
    </source>
</evidence>
<feature type="region of interest" description="Disordered" evidence="1">
    <location>
        <begin position="1"/>
        <end position="20"/>
    </location>
</feature>
<proteinExistence type="predicted"/>
<sequence>MQWGLATRGDRKRETNRRSGVKTATWRIIASLDTFALAWFYTGNVATAVSIGGLEIVTKLVLYFIHERAWSRVSWGIAKTPGNQSI</sequence>
<dbReference type="Proteomes" id="UP000755104">
    <property type="component" value="Unassembled WGS sequence"/>
</dbReference>
<name>A0ABS7J6L1_9SPHN</name>
<evidence type="ECO:0000259" key="2">
    <source>
        <dbReference type="Pfam" id="PF09834"/>
    </source>
</evidence>
<protein>
    <submittedName>
        <fullName evidence="3">DUF2061 domain-containing protein</fullName>
    </submittedName>
</protein>
<dbReference type="InterPro" id="IPR018638">
    <property type="entry name" value="DUF2061_membrane"/>
</dbReference>
<feature type="compositionally biased region" description="Basic and acidic residues" evidence="1">
    <location>
        <begin position="8"/>
        <end position="17"/>
    </location>
</feature>